<name>A0A1I7UDW1_9PELO</name>
<dbReference type="PANTHER" id="PTHR23014:SF1">
    <property type="entry name" value="DUF38 DOMAIN-CONTAINING PROTEIN-RELATED"/>
    <property type="match status" value="1"/>
</dbReference>
<organism evidence="2 3">
    <name type="scientific">Caenorhabditis tropicalis</name>
    <dbReference type="NCBI Taxonomy" id="1561998"/>
    <lineage>
        <taxon>Eukaryota</taxon>
        <taxon>Metazoa</taxon>
        <taxon>Ecdysozoa</taxon>
        <taxon>Nematoda</taxon>
        <taxon>Chromadorea</taxon>
        <taxon>Rhabditida</taxon>
        <taxon>Rhabditina</taxon>
        <taxon>Rhabditomorpha</taxon>
        <taxon>Rhabditoidea</taxon>
        <taxon>Rhabditidae</taxon>
        <taxon>Peloderinae</taxon>
        <taxon>Caenorhabditis</taxon>
    </lineage>
</organism>
<sequence length="234" mass="27255">MPFLLDMPDLAMSKILDHLEFQSILSFQKVSRNVYDYVNDKKPDLKLKKIEIDMEPSRVTVILKCHSQKKPIRIRYQDHVFGCQVSFENRITVVEDASFLNVFYRDILQYAQHQKSILKEFSLKAQRVPEEIKGVLSFKAKKVTVSTSCQKDILDILSCFGDLSSISVYNIGENSRWTLDDRWMTSGQSLIVRGFQFDIPVTRICHYDNIDIWMTEVSARDLWFLKEVSGIIKS</sequence>
<accession>A0A1I7UDW1</accession>
<dbReference type="Proteomes" id="UP000095282">
    <property type="component" value="Unplaced"/>
</dbReference>
<evidence type="ECO:0000313" key="2">
    <source>
        <dbReference type="Proteomes" id="UP000095282"/>
    </source>
</evidence>
<dbReference type="eggNOG" id="ENOG502TJZC">
    <property type="taxonomic scope" value="Eukaryota"/>
</dbReference>
<protein>
    <submittedName>
        <fullName evidence="3">F-box domain-containing protein</fullName>
    </submittedName>
</protein>
<dbReference type="SMART" id="SM00256">
    <property type="entry name" value="FBOX"/>
    <property type="match status" value="1"/>
</dbReference>
<keyword evidence="2" id="KW-1185">Reference proteome</keyword>
<dbReference type="PANTHER" id="PTHR23014">
    <property type="entry name" value="F-BOX A PROTEIN"/>
    <property type="match status" value="1"/>
</dbReference>
<dbReference type="AlphaFoldDB" id="A0A1I7UDW1"/>
<dbReference type="Pfam" id="PF00646">
    <property type="entry name" value="F-box"/>
    <property type="match status" value="1"/>
</dbReference>
<reference evidence="3" key="1">
    <citation type="submission" date="2016-11" db="UniProtKB">
        <authorList>
            <consortium name="WormBaseParasite"/>
        </authorList>
    </citation>
    <scope>IDENTIFICATION</scope>
</reference>
<dbReference type="WBParaSite" id="Csp11.Scaffold629.g8338.t1">
    <property type="protein sequence ID" value="Csp11.Scaffold629.g8338.t1"/>
    <property type="gene ID" value="Csp11.Scaffold629.g8338"/>
</dbReference>
<evidence type="ECO:0000313" key="3">
    <source>
        <dbReference type="WBParaSite" id="Csp11.Scaffold629.g8338.t1"/>
    </source>
</evidence>
<proteinExistence type="predicted"/>
<evidence type="ECO:0000259" key="1">
    <source>
        <dbReference type="PROSITE" id="PS50181"/>
    </source>
</evidence>
<dbReference type="InterPro" id="IPR001810">
    <property type="entry name" value="F-box_dom"/>
</dbReference>
<dbReference type="PROSITE" id="PS50181">
    <property type="entry name" value="FBOX"/>
    <property type="match status" value="1"/>
</dbReference>
<feature type="domain" description="F-box" evidence="1">
    <location>
        <begin position="1"/>
        <end position="50"/>
    </location>
</feature>